<organism evidence="2">
    <name type="scientific">freshwater sediment metagenome</name>
    <dbReference type="NCBI Taxonomy" id="556182"/>
    <lineage>
        <taxon>unclassified sequences</taxon>
        <taxon>metagenomes</taxon>
        <taxon>ecological metagenomes</taxon>
    </lineage>
</organism>
<evidence type="ECO:0000313" key="2">
    <source>
        <dbReference type="EMBL" id="CAJ0878315.1"/>
    </source>
</evidence>
<dbReference type="EMBL" id="OY288114">
    <property type="protein sequence ID" value="CAJ0878315.1"/>
    <property type="molecule type" value="Genomic_DNA"/>
</dbReference>
<reference evidence="2" key="1">
    <citation type="submission" date="2023-07" db="EMBL/GenBank/DDBJ databases">
        <authorList>
            <person name="Pelsma A.J. K."/>
        </authorList>
    </citation>
    <scope>NUCLEOTIDE SEQUENCE</scope>
</reference>
<dbReference type="AlphaFoldDB" id="A0AA48RE63"/>
<accession>A0AA48RE63</accession>
<name>A0AA48RE63_9ZZZZ</name>
<proteinExistence type="predicted"/>
<protein>
    <submittedName>
        <fullName evidence="2">Uncharacterized protein</fullName>
    </submittedName>
</protein>
<sequence>MTISRHCARSEAIQSLITARGLFRFARNDGLALIVVLLLASPALAAPRSIDDCESIKDPNAYNLCLASFGPMRGQHGASYPGVASEGGKRGGGNPGLGRQAAPRHAAPPLPHGARISHGGNGRIRMEFTP</sequence>
<gene>
    <name evidence="2" type="ORF">AMST5_02958</name>
</gene>
<feature type="region of interest" description="Disordered" evidence="1">
    <location>
        <begin position="77"/>
        <end position="130"/>
    </location>
</feature>
<evidence type="ECO:0000256" key="1">
    <source>
        <dbReference type="SAM" id="MobiDB-lite"/>
    </source>
</evidence>